<evidence type="ECO:0000313" key="2">
    <source>
        <dbReference type="EMBL" id="EDZ64235.1"/>
    </source>
</evidence>
<keyword evidence="3" id="KW-1185">Reference proteome</keyword>
<dbReference type="AlphaFoldDB" id="B6BVW8"/>
<feature type="chain" id="PRO_5002840916" evidence="1">
    <location>
        <begin position="18"/>
        <end position="65"/>
    </location>
</feature>
<reference evidence="3" key="1">
    <citation type="journal article" date="2012" name="Stand. Genomic Sci.">
        <title>Genome sequence of strain HIMB624, a cultured representative from the OM43 clade of marine Betaproteobacteria.</title>
        <authorList>
            <person name="Huggett M.J."/>
            <person name="Hayakawa D.H."/>
            <person name="Rappe M.S."/>
        </authorList>
    </citation>
    <scope>NUCLEOTIDE SEQUENCE [LARGE SCALE GENOMIC DNA]</scope>
    <source>
        <strain evidence="3">KB13</strain>
    </source>
</reference>
<accession>B6BVW8</accession>
<name>B6BVW8_9PROT</name>
<dbReference type="EMBL" id="DS995299">
    <property type="protein sequence ID" value="EDZ64235.1"/>
    <property type="molecule type" value="Genomic_DNA"/>
</dbReference>
<feature type="signal peptide" evidence="1">
    <location>
        <begin position="1"/>
        <end position="17"/>
    </location>
</feature>
<dbReference type="Proteomes" id="UP000004188">
    <property type="component" value="Unassembled WGS sequence"/>
</dbReference>
<sequence length="65" mass="6648">MKKVLLAVLLASTHLYAADDEYPTCDPTAEDSATSCPSCYAAGDPEIASAPADKQVVCVESADAG</sequence>
<keyword evidence="1" id="KW-0732">Signal</keyword>
<evidence type="ECO:0000256" key="1">
    <source>
        <dbReference type="SAM" id="SignalP"/>
    </source>
</evidence>
<dbReference type="STRING" id="314607.KB13_367"/>
<gene>
    <name evidence="2" type="ORF">KB13_367</name>
</gene>
<dbReference type="HOGENOM" id="CLU_2840984_0_0_4"/>
<evidence type="ECO:0000313" key="3">
    <source>
        <dbReference type="Proteomes" id="UP000004188"/>
    </source>
</evidence>
<protein>
    <submittedName>
        <fullName evidence="2">Uncharacterized protein</fullName>
    </submittedName>
</protein>
<organism evidence="2 3">
    <name type="scientific">beta proteobacterium KB13</name>
    <dbReference type="NCBI Taxonomy" id="314607"/>
    <lineage>
        <taxon>Bacteria</taxon>
        <taxon>Pseudomonadati</taxon>
        <taxon>Pseudomonadota</taxon>
        <taxon>Betaproteobacteria</taxon>
        <taxon>Nitrosomonadales</taxon>
        <taxon>OM43 clade</taxon>
    </lineage>
</organism>
<proteinExistence type="predicted"/>